<feature type="binding site" evidence="10">
    <location>
        <position position="29"/>
    </location>
    <ligand>
        <name>Mg(2+)</name>
        <dbReference type="ChEBI" id="CHEBI:18420"/>
    </ligand>
</feature>
<dbReference type="EC" id="3.1.3.-" evidence="7"/>
<keyword evidence="2 7" id="KW-0963">Cytoplasm</keyword>
<comment type="similarity">
    <text evidence="7">Belongs to the gmhB family.</text>
</comment>
<dbReference type="PIRSF" id="PIRSF004682">
    <property type="entry name" value="GmhB"/>
    <property type="match status" value="1"/>
</dbReference>
<feature type="site" description="Stabilizes the phosphoryl group" evidence="9">
    <location>
        <position position="69"/>
    </location>
</feature>
<dbReference type="Pfam" id="PF13242">
    <property type="entry name" value="Hydrolase_like"/>
    <property type="match status" value="1"/>
</dbReference>
<dbReference type="InterPro" id="IPR006543">
    <property type="entry name" value="Histidinol-phos"/>
</dbReference>
<organism evidence="11 12">
    <name type="scientific">Azoarcus indigens</name>
    <dbReference type="NCBI Taxonomy" id="29545"/>
    <lineage>
        <taxon>Bacteria</taxon>
        <taxon>Pseudomonadati</taxon>
        <taxon>Pseudomonadota</taxon>
        <taxon>Betaproteobacteria</taxon>
        <taxon>Rhodocyclales</taxon>
        <taxon>Zoogloeaceae</taxon>
        <taxon>Azoarcus</taxon>
    </lineage>
</organism>
<keyword evidence="10" id="KW-0862">Zinc</keyword>
<dbReference type="SUPFAM" id="SSF56784">
    <property type="entry name" value="HAD-like"/>
    <property type="match status" value="1"/>
</dbReference>
<dbReference type="OrthoDB" id="9781367at2"/>
<dbReference type="EMBL" id="SNVV01000015">
    <property type="protein sequence ID" value="TDN48428.1"/>
    <property type="molecule type" value="Genomic_DNA"/>
</dbReference>
<sequence>MAVSITVDAAAAGSGPAAGLAPAVFIDKDGTLIHDLPYNVDPARVRLREDAGPALARLQQAGYRLVLITNQAGLAHQKFEEEALQPVWDILASLLGLYGVTLDAIYYCPHHPQGSHPEFGRGCDCRKPAPGLLLRAARKHQLDLARSWFIGDILDDIEAGHRAGCRTVLLDVGAETEWRNSPLRRPDRVAASLTEAAADILAAAALAGATMEMAE</sequence>
<feature type="site" description="Contributes to substrate recognition" evidence="9">
    <location>
        <position position="126"/>
    </location>
</feature>
<proteinExistence type="inferred from homology"/>
<evidence type="ECO:0000256" key="10">
    <source>
        <dbReference type="PIRSR" id="PIRSR004682-4"/>
    </source>
</evidence>
<evidence type="ECO:0000256" key="9">
    <source>
        <dbReference type="PIRSR" id="PIRSR004682-3"/>
    </source>
</evidence>
<evidence type="ECO:0000256" key="7">
    <source>
        <dbReference type="PIRNR" id="PIRNR004682"/>
    </source>
</evidence>
<dbReference type="RefSeq" id="WP_133593568.1">
    <property type="nucleotide sequence ID" value="NZ_SNVV01000015.1"/>
</dbReference>
<comment type="caution">
    <text evidence="11">The sequence shown here is derived from an EMBL/GenBank/DDBJ whole genome shotgun (WGS) entry which is preliminary data.</text>
</comment>
<feature type="binding site" evidence="10">
    <location>
        <position position="27"/>
    </location>
    <ligand>
        <name>Mg(2+)</name>
        <dbReference type="ChEBI" id="CHEBI:18420"/>
    </ligand>
</feature>
<evidence type="ECO:0000256" key="2">
    <source>
        <dbReference type="ARBA" id="ARBA00022490"/>
    </source>
</evidence>
<dbReference type="InterPro" id="IPR006549">
    <property type="entry name" value="HAD-SF_hydro_IIIA"/>
</dbReference>
<evidence type="ECO:0000256" key="1">
    <source>
        <dbReference type="ARBA" id="ARBA00004496"/>
    </source>
</evidence>
<keyword evidence="5 7" id="KW-0119">Carbohydrate metabolism</keyword>
<keyword evidence="12" id="KW-1185">Reference proteome</keyword>
<keyword evidence="3 10" id="KW-0479">Metal-binding</keyword>
<feature type="binding site" evidence="10">
    <location>
        <position position="152"/>
    </location>
    <ligand>
        <name>Mg(2+)</name>
        <dbReference type="ChEBI" id="CHEBI:18420"/>
    </ligand>
</feature>
<comment type="cofactor">
    <cofactor evidence="10">
        <name>Zn(2+)</name>
        <dbReference type="ChEBI" id="CHEBI:29105"/>
    </cofactor>
</comment>
<keyword evidence="10" id="KW-0460">Magnesium</keyword>
<feature type="active site" description="Nucleophile" evidence="8">
    <location>
        <position position="27"/>
    </location>
</feature>
<evidence type="ECO:0000313" key="11">
    <source>
        <dbReference type="EMBL" id="TDN48428.1"/>
    </source>
</evidence>
<protein>
    <recommendedName>
        <fullName evidence="6 7">D,D-heptose 1,7-bisphosphate phosphatase</fullName>
        <ecNumber evidence="7">3.1.3.-</ecNumber>
    </recommendedName>
</protein>
<dbReference type="InterPro" id="IPR036412">
    <property type="entry name" value="HAD-like_sf"/>
</dbReference>
<reference evidence="11 12" key="1">
    <citation type="submission" date="2019-03" db="EMBL/GenBank/DDBJ databases">
        <title>Genomic Encyclopedia of Type Strains, Phase IV (KMG-IV): sequencing the most valuable type-strain genomes for metagenomic binning, comparative biology and taxonomic classification.</title>
        <authorList>
            <person name="Goeker M."/>
        </authorList>
    </citation>
    <scope>NUCLEOTIDE SEQUENCE [LARGE SCALE GENOMIC DNA]</scope>
    <source>
        <strain evidence="11 12">DSM 12121</strain>
    </source>
</reference>
<feature type="binding site" evidence="10">
    <location>
        <position position="123"/>
    </location>
    <ligand>
        <name>Zn(2+)</name>
        <dbReference type="ChEBI" id="CHEBI:29105"/>
    </ligand>
</feature>
<dbReference type="PANTHER" id="PTHR42891">
    <property type="entry name" value="D-GLYCERO-BETA-D-MANNO-HEPTOSE-1,7-BISPHOSPHATE 7-PHOSPHATASE"/>
    <property type="match status" value="1"/>
</dbReference>
<evidence type="ECO:0000313" key="12">
    <source>
        <dbReference type="Proteomes" id="UP000295129"/>
    </source>
</evidence>
<dbReference type="Proteomes" id="UP000295129">
    <property type="component" value="Unassembled WGS sequence"/>
</dbReference>
<evidence type="ECO:0000256" key="4">
    <source>
        <dbReference type="ARBA" id="ARBA00022801"/>
    </source>
</evidence>
<feature type="binding site" evidence="10">
    <location>
        <position position="125"/>
    </location>
    <ligand>
        <name>Zn(2+)</name>
        <dbReference type="ChEBI" id="CHEBI:29105"/>
    </ligand>
</feature>
<name>A0A4R6DVS5_9RHOO</name>
<dbReference type="PANTHER" id="PTHR42891:SF1">
    <property type="entry name" value="D-GLYCERO-BETA-D-MANNO-HEPTOSE-1,7-BISPHOSPHATE 7-PHOSPHATASE"/>
    <property type="match status" value="1"/>
</dbReference>
<evidence type="ECO:0000256" key="3">
    <source>
        <dbReference type="ARBA" id="ARBA00022723"/>
    </source>
</evidence>
<dbReference type="GO" id="GO:0005975">
    <property type="term" value="P:carbohydrate metabolic process"/>
    <property type="evidence" value="ECO:0007669"/>
    <property type="project" value="InterPro"/>
</dbReference>
<evidence type="ECO:0000256" key="6">
    <source>
        <dbReference type="ARBA" id="ARBA00031828"/>
    </source>
</evidence>
<dbReference type="InterPro" id="IPR004446">
    <property type="entry name" value="Heptose_bisP_phosphatase"/>
</dbReference>
<dbReference type="GO" id="GO:0016791">
    <property type="term" value="F:phosphatase activity"/>
    <property type="evidence" value="ECO:0007669"/>
    <property type="project" value="InterPro"/>
</dbReference>
<dbReference type="NCBIfam" id="TIGR01662">
    <property type="entry name" value="HAD-SF-IIIA"/>
    <property type="match status" value="1"/>
</dbReference>
<dbReference type="InterPro" id="IPR023214">
    <property type="entry name" value="HAD_sf"/>
</dbReference>
<feature type="active site" description="Proton donor" evidence="8">
    <location>
        <position position="29"/>
    </location>
</feature>
<keyword evidence="4 7" id="KW-0378">Hydrolase</keyword>
<dbReference type="AlphaFoldDB" id="A0A4R6DVS5"/>
<dbReference type="GO" id="GO:0046872">
    <property type="term" value="F:metal ion binding"/>
    <property type="evidence" value="ECO:0007669"/>
    <property type="project" value="UniProtKB-KW"/>
</dbReference>
<evidence type="ECO:0000256" key="8">
    <source>
        <dbReference type="PIRSR" id="PIRSR004682-1"/>
    </source>
</evidence>
<dbReference type="GO" id="GO:0005737">
    <property type="term" value="C:cytoplasm"/>
    <property type="evidence" value="ECO:0007669"/>
    <property type="project" value="UniProtKB-SubCell"/>
</dbReference>
<feature type="binding site" evidence="10">
    <location>
        <position position="108"/>
    </location>
    <ligand>
        <name>Zn(2+)</name>
        <dbReference type="ChEBI" id="CHEBI:29105"/>
    </ligand>
</feature>
<comment type="cofactor">
    <cofactor evidence="10">
        <name>Mg(2+)</name>
        <dbReference type="ChEBI" id="CHEBI:18420"/>
    </cofactor>
</comment>
<evidence type="ECO:0000256" key="5">
    <source>
        <dbReference type="ARBA" id="ARBA00023277"/>
    </source>
</evidence>
<feature type="binding site" evidence="10">
    <location>
        <position position="110"/>
    </location>
    <ligand>
        <name>Zn(2+)</name>
        <dbReference type="ChEBI" id="CHEBI:29105"/>
    </ligand>
</feature>
<feature type="site" description="Stabilizes the phosphoryl group" evidence="9">
    <location>
        <position position="127"/>
    </location>
</feature>
<dbReference type="Gene3D" id="3.40.50.1000">
    <property type="entry name" value="HAD superfamily/HAD-like"/>
    <property type="match status" value="1"/>
</dbReference>
<dbReference type="NCBIfam" id="TIGR01656">
    <property type="entry name" value="Histidinol-ppas"/>
    <property type="match status" value="1"/>
</dbReference>
<dbReference type="CDD" id="cd07503">
    <property type="entry name" value="HAD_HisB-N"/>
    <property type="match status" value="1"/>
</dbReference>
<comment type="subcellular location">
    <subcellularLocation>
        <location evidence="1 7">Cytoplasm</location>
    </subcellularLocation>
</comment>
<gene>
    <name evidence="11" type="ORF">C7389_11595</name>
</gene>
<accession>A0A4R6DVS5</accession>